<sequence>MHRACVLFESTGYTNENGNARYMSRYAPILRCAKHNERSSYDWSLLNLMIYSALDTKKNVGLLSSLLFVTGDDPHDETENGSPKNSLTEPRALPQSRSLLSFMTFQVNSTCVCNSD</sequence>
<name>A0A6A4SIY2_SCOMX</name>
<comment type="caution">
    <text evidence="2">The sequence shown here is derived from an EMBL/GenBank/DDBJ whole genome shotgun (WGS) entry which is preliminary data.</text>
</comment>
<reference evidence="2 3" key="1">
    <citation type="submission" date="2019-06" db="EMBL/GenBank/DDBJ databases">
        <title>Draft genomes of female and male turbot (Scophthalmus maximus).</title>
        <authorList>
            <person name="Xu H."/>
            <person name="Xu X.-W."/>
            <person name="Shao C."/>
            <person name="Chen S."/>
        </authorList>
    </citation>
    <scope>NUCLEOTIDE SEQUENCE [LARGE SCALE GENOMIC DNA]</scope>
    <source>
        <strain evidence="2">Ysfricsl-2016a</strain>
        <tissue evidence="2">Blood</tissue>
    </source>
</reference>
<evidence type="ECO:0000313" key="2">
    <source>
        <dbReference type="EMBL" id="KAF0030302.1"/>
    </source>
</evidence>
<proteinExistence type="predicted"/>
<protein>
    <submittedName>
        <fullName evidence="2">Uncharacterized protein</fullName>
    </submittedName>
</protein>
<evidence type="ECO:0000256" key="1">
    <source>
        <dbReference type="SAM" id="MobiDB-lite"/>
    </source>
</evidence>
<gene>
    <name evidence="2" type="ORF">F2P81_017033</name>
</gene>
<evidence type="ECO:0000313" key="3">
    <source>
        <dbReference type="Proteomes" id="UP000438429"/>
    </source>
</evidence>
<dbReference type="Proteomes" id="UP000438429">
    <property type="component" value="Unassembled WGS sequence"/>
</dbReference>
<feature type="region of interest" description="Disordered" evidence="1">
    <location>
        <begin position="72"/>
        <end position="91"/>
    </location>
</feature>
<organism evidence="2 3">
    <name type="scientific">Scophthalmus maximus</name>
    <name type="common">Turbot</name>
    <name type="synonym">Psetta maxima</name>
    <dbReference type="NCBI Taxonomy" id="52904"/>
    <lineage>
        <taxon>Eukaryota</taxon>
        <taxon>Metazoa</taxon>
        <taxon>Chordata</taxon>
        <taxon>Craniata</taxon>
        <taxon>Vertebrata</taxon>
        <taxon>Euteleostomi</taxon>
        <taxon>Actinopterygii</taxon>
        <taxon>Neopterygii</taxon>
        <taxon>Teleostei</taxon>
        <taxon>Neoteleostei</taxon>
        <taxon>Acanthomorphata</taxon>
        <taxon>Carangaria</taxon>
        <taxon>Pleuronectiformes</taxon>
        <taxon>Pleuronectoidei</taxon>
        <taxon>Scophthalmidae</taxon>
        <taxon>Scophthalmus</taxon>
    </lineage>
</organism>
<accession>A0A6A4SIY2</accession>
<dbReference type="EMBL" id="VEVO01000015">
    <property type="protein sequence ID" value="KAF0030302.1"/>
    <property type="molecule type" value="Genomic_DNA"/>
</dbReference>
<dbReference type="AlphaFoldDB" id="A0A6A4SIY2"/>